<organism evidence="16 17">
    <name type="scientific">Helobdella robusta</name>
    <name type="common">Californian leech</name>
    <dbReference type="NCBI Taxonomy" id="6412"/>
    <lineage>
        <taxon>Eukaryota</taxon>
        <taxon>Metazoa</taxon>
        <taxon>Spiralia</taxon>
        <taxon>Lophotrochozoa</taxon>
        <taxon>Annelida</taxon>
        <taxon>Clitellata</taxon>
        <taxon>Hirudinea</taxon>
        <taxon>Rhynchobdellida</taxon>
        <taxon>Glossiphoniidae</taxon>
        <taxon>Helobdella</taxon>
    </lineage>
</organism>
<dbReference type="OrthoDB" id="425950at2759"/>
<reference evidence="17" key="1">
    <citation type="submission" date="2012-12" db="EMBL/GenBank/DDBJ databases">
        <authorList>
            <person name="Hellsten U."/>
            <person name="Grimwood J."/>
            <person name="Chapman J.A."/>
            <person name="Shapiro H."/>
            <person name="Aerts A."/>
            <person name="Otillar R.P."/>
            <person name="Terry A.Y."/>
            <person name="Boore J.L."/>
            <person name="Simakov O."/>
            <person name="Marletaz F."/>
            <person name="Cho S.-J."/>
            <person name="Edsinger-Gonzales E."/>
            <person name="Havlak P."/>
            <person name="Kuo D.-H."/>
            <person name="Larsson T."/>
            <person name="Lv J."/>
            <person name="Arendt D."/>
            <person name="Savage R."/>
            <person name="Osoegawa K."/>
            <person name="de Jong P."/>
            <person name="Lindberg D.R."/>
            <person name="Seaver E.C."/>
            <person name="Weisblat D.A."/>
            <person name="Putnam N.H."/>
            <person name="Grigoriev I.V."/>
            <person name="Rokhsar D.S."/>
        </authorList>
    </citation>
    <scope>NUCLEOTIDE SEQUENCE</scope>
</reference>
<dbReference type="EMBL" id="AMQM01007862">
    <property type="status" value="NOT_ANNOTATED_CDS"/>
    <property type="molecule type" value="Genomic_DNA"/>
</dbReference>
<evidence type="ECO:0000256" key="11">
    <source>
        <dbReference type="ARBA" id="ARBA00023242"/>
    </source>
</evidence>
<evidence type="ECO:0000313" key="15">
    <source>
        <dbReference type="EMBL" id="ESN91945.1"/>
    </source>
</evidence>
<evidence type="ECO:0000313" key="17">
    <source>
        <dbReference type="Proteomes" id="UP000015101"/>
    </source>
</evidence>
<evidence type="ECO:0000256" key="12">
    <source>
        <dbReference type="RuleBase" id="RU366061"/>
    </source>
</evidence>
<dbReference type="FunCoup" id="T1EGD6">
    <property type="interactions" value="1464"/>
</dbReference>
<dbReference type="Gene3D" id="2.60.120.650">
    <property type="entry name" value="Cupin"/>
    <property type="match status" value="1"/>
</dbReference>
<dbReference type="PANTHER" id="PTHR13096:SF8">
    <property type="entry name" value="RIBOSOMAL OXYGENASE 1"/>
    <property type="match status" value="1"/>
</dbReference>
<feature type="compositionally biased region" description="Acidic residues" evidence="13">
    <location>
        <begin position="708"/>
        <end position="727"/>
    </location>
</feature>
<feature type="region of interest" description="Disordered" evidence="13">
    <location>
        <begin position="159"/>
        <end position="190"/>
    </location>
</feature>
<feature type="compositionally biased region" description="Acidic residues" evidence="13">
    <location>
        <begin position="735"/>
        <end position="744"/>
    </location>
</feature>
<dbReference type="GeneID" id="20195638"/>
<evidence type="ECO:0000256" key="3">
    <source>
        <dbReference type="ARBA" id="ARBA00022491"/>
    </source>
</evidence>
<dbReference type="EC" id="1.14.11.-" evidence="12"/>
<evidence type="ECO:0000256" key="2">
    <source>
        <dbReference type="ARBA" id="ARBA00010309"/>
    </source>
</evidence>
<feature type="region of interest" description="Disordered" evidence="13">
    <location>
        <begin position="202"/>
        <end position="254"/>
    </location>
</feature>
<feature type="compositionally biased region" description="Polar residues" evidence="13">
    <location>
        <begin position="229"/>
        <end position="238"/>
    </location>
</feature>
<keyword evidence="7 12" id="KW-0560">Oxidoreductase</keyword>
<reference evidence="15 17" key="2">
    <citation type="journal article" date="2013" name="Nature">
        <title>Insights into bilaterian evolution from three spiralian genomes.</title>
        <authorList>
            <person name="Simakov O."/>
            <person name="Marletaz F."/>
            <person name="Cho S.J."/>
            <person name="Edsinger-Gonzales E."/>
            <person name="Havlak P."/>
            <person name="Hellsten U."/>
            <person name="Kuo D.H."/>
            <person name="Larsson T."/>
            <person name="Lv J."/>
            <person name="Arendt D."/>
            <person name="Savage R."/>
            <person name="Osoegawa K."/>
            <person name="de Jong P."/>
            <person name="Grimwood J."/>
            <person name="Chapman J.A."/>
            <person name="Shapiro H."/>
            <person name="Aerts A."/>
            <person name="Otillar R.P."/>
            <person name="Terry A.Y."/>
            <person name="Boore J.L."/>
            <person name="Grigoriev I.V."/>
            <person name="Lindberg D.R."/>
            <person name="Seaver E.C."/>
            <person name="Weisblat D.A."/>
            <person name="Putnam N.H."/>
            <person name="Rokhsar D.S."/>
        </authorList>
    </citation>
    <scope>NUCLEOTIDE SEQUENCE</scope>
</reference>
<dbReference type="OMA" id="CIEVEHE"/>
<comment type="function">
    <text evidence="12">Oxygenase that can act as both a histone lysine demethylase and a ribosomal histidine hydroxylase.</text>
</comment>
<keyword evidence="6 12" id="KW-0223">Dioxygenase</keyword>
<comment type="similarity">
    <text evidence="2">Belongs to the ROX family. NO66 subfamily.</text>
</comment>
<dbReference type="HOGENOM" id="CLU_013645_4_1_1"/>
<dbReference type="GO" id="GO:0005506">
    <property type="term" value="F:iron ion binding"/>
    <property type="evidence" value="ECO:0007669"/>
    <property type="project" value="UniProtKB-UniRule"/>
</dbReference>
<evidence type="ECO:0000256" key="5">
    <source>
        <dbReference type="ARBA" id="ARBA00022853"/>
    </source>
</evidence>
<feature type="region of interest" description="Disordered" evidence="13">
    <location>
        <begin position="1"/>
        <end position="71"/>
    </location>
</feature>
<comment type="cofactor">
    <cofactor evidence="12">
        <name>Fe(2+)</name>
        <dbReference type="ChEBI" id="CHEBI:29033"/>
    </cofactor>
    <text evidence="12">Binds 1 Fe(2+) ion per subunit.</text>
</comment>
<dbReference type="InParanoid" id="T1EGD6"/>
<dbReference type="KEGG" id="hro:HELRODRAFT_116230"/>
<evidence type="ECO:0000256" key="4">
    <source>
        <dbReference type="ARBA" id="ARBA00022723"/>
    </source>
</evidence>
<keyword evidence="17" id="KW-1185">Reference proteome</keyword>
<gene>
    <name evidence="16" type="primary">20195638</name>
    <name evidence="15" type="ORF">HELRODRAFT_116230</name>
</gene>
<accession>T1EGD6</accession>
<evidence type="ECO:0000256" key="8">
    <source>
        <dbReference type="ARBA" id="ARBA00023004"/>
    </source>
</evidence>
<dbReference type="AlphaFoldDB" id="T1EGD6"/>
<evidence type="ECO:0000256" key="7">
    <source>
        <dbReference type="ARBA" id="ARBA00023002"/>
    </source>
</evidence>
<dbReference type="InterPro" id="IPR039994">
    <property type="entry name" value="NO66-like"/>
</dbReference>
<dbReference type="SUPFAM" id="SSF51197">
    <property type="entry name" value="Clavaminate synthase-like"/>
    <property type="match status" value="1"/>
</dbReference>
<name>T1EGD6_HELRO</name>
<dbReference type="Gene3D" id="3.90.930.40">
    <property type="match status" value="1"/>
</dbReference>
<keyword evidence="3" id="KW-0678">Repressor</keyword>
<dbReference type="SMART" id="SM00558">
    <property type="entry name" value="JmjC"/>
    <property type="match status" value="1"/>
</dbReference>
<dbReference type="RefSeq" id="XP_009029903.1">
    <property type="nucleotide sequence ID" value="XM_009031655.1"/>
</dbReference>
<keyword evidence="5" id="KW-0156">Chromatin regulator</keyword>
<protein>
    <recommendedName>
        <fullName evidence="12">Bifunctional lysine-specific demethylase and histidyl-hydroxylase</fullName>
        <ecNumber evidence="12">1.14.11.-</ecNumber>
    </recommendedName>
</protein>
<keyword evidence="4 12" id="KW-0479">Metal-binding</keyword>
<dbReference type="STRING" id="6412.T1EGD6"/>
<dbReference type="InterPro" id="IPR003347">
    <property type="entry name" value="JmjC_dom"/>
</dbReference>
<evidence type="ECO:0000256" key="1">
    <source>
        <dbReference type="ARBA" id="ARBA00004123"/>
    </source>
</evidence>
<dbReference type="PROSITE" id="PS51184">
    <property type="entry name" value="JMJC"/>
    <property type="match status" value="1"/>
</dbReference>
<proteinExistence type="inferred from homology"/>
<dbReference type="Pfam" id="PF21233">
    <property type="entry name" value="WHD_RIOX1"/>
    <property type="match status" value="1"/>
</dbReference>
<dbReference type="PANTHER" id="PTHR13096">
    <property type="entry name" value="MINA53 MYC INDUCED NUCLEAR ANTIGEN"/>
    <property type="match status" value="1"/>
</dbReference>
<evidence type="ECO:0000256" key="9">
    <source>
        <dbReference type="ARBA" id="ARBA00023015"/>
    </source>
</evidence>
<dbReference type="GO" id="GO:0051864">
    <property type="term" value="F:histone H3K36 demethylase activity"/>
    <property type="evidence" value="ECO:0000318"/>
    <property type="project" value="GO_Central"/>
</dbReference>
<feature type="region of interest" description="Disordered" evidence="13">
    <location>
        <begin position="703"/>
        <end position="744"/>
    </location>
</feature>
<dbReference type="Proteomes" id="UP000015101">
    <property type="component" value="Unassembled WGS sequence"/>
</dbReference>
<feature type="compositionally biased region" description="Basic and acidic residues" evidence="13">
    <location>
        <begin position="60"/>
        <end position="69"/>
    </location>
</feature>
<feature type="domain" description="JmjC" evidence="14">
    <location>
        <begin position="360"/>
        <end position="505"/>
    </location>
</feature>
<dbReference type="Pfam" id="PF08007">
    <property type="entry name" value="JmjC_2"/>
    <property type="match status" value="1"/>
</dbReference>
<comment type="subcellular location">
    <subcellularLocation>
        <location evidence="1 12">Nucleus</location>
    </subcellularLocation>
</comment>
<evidence type="ECO:0000256" key="10">
    <source>
        <dbReference type="ARBA" id="ARBA00023163"/>
    </source>
</evidence>
<keyword evidence="11 12" id="KW-0539">Nucleus</keyword>
<feature type="compositionally biased region" description="Low complexity" evidence="13">
    <location>
        <begin position="239"/>
        <end position="254"/>
    </location>
</feature>
<dbReference type="EMBL" id="KB097680">
    <property type="protein sequence ID" value="ESN91945.1"/>
    <property type="molecule type" value="Genomic_DNA"/>
</dbReference>
<dbReference type="GO" id="GO:0032453">
    <property type="term" value="F:histone H3K4 demethylase activity"/>
    <property type="evidence" value="ECO:0000318"/>
    <property type="project" value="GO_Central"/>
</dbReference>
<dbReference type="FunFam" id="2.60.120.650:FF:000013">
    <property type="entry name" value="Ribosomal oxygenase 1"/>
    <property type="match status" value="1"/>
</dbReference>
<dbReference type="GO" id="GO:0005730">
    <property type="term" value="C:nucleolus"/>
    <property type="evidence" value="ECO:0000318"/>
    <property type="project" value="GO_Central"/>
</dbReference>
<keyword evidence="8 12" id="KW-0408">Iron</keyword>
<reference evidence="16" key="3">
    <citation type="submission" date="2015-06" db="UniProtKB">
        <authorList>
            <consortium name="EnsemblMetazoa"/>
        </authorList>
    </citation>
    <scope>IDENTIFICATION</scope>
</reference>
<dbReference type="InterPro" id="IPR049043">
    <property type="entry name" value="WHD_RIOX1"/>
</dbReference>
<evidence type="ECO:0000256" key="13">
    <source>
        <dbReference type="SAM" id="MobiDB-lite"/>
    </source>
</evidence>
<evidence type="ECO:0000259" key="14">
    <source>
        <dbReference type="PROSITE" id="PS51184"/>
    </source>
</evidence>
<evidence type="ECO:0000256" key="6">
    <source>
        <dbReference type="ARBA" id="ARBA00022964"/>
    </source>
</evidence>
<dbReference type="CTD" id="20195638"/>
<dbReference type="FunFam" id="1.10.10.1500:FF:000001">
    <property type="entry name" value="ribosomal oxygenase 1 isoform X1"/>
    <property type="match status" value="1"/>
</dbReference>
<evidence type="ECO:0000313" key="16">
    <source>
        <dbReference type="EnsemblMetazoa" id="HelroP116230"/>
    </source>
</evidence>
<dbReference type="eggNOG" id="KOG3706">
    <property type="taxonomic scope" value="Eukaryota"/>
</dbReference>
<keyword evidence="10 12" id="KW-0804">Transcription</keyword>
<sequence>MAKTSPKTRPPSKSPVNGNLAKSPKIKTQKTQLPSPSIRGRGRPKKSDFQSELETPKSFQDVKIEERKSKGSSLKKFKEKLLGSGDSIDNKNKVKKMRKSLSKALNNSIMSDEDVGSSAVPIKRKARQSLLLGVNLSSKEFINSKTLKDSKSSLRVLLGKVQRKKKQSNSETDVSSYGKPPKRPKLDIPNWAFPKTSPKAELSKNVGGCGVKTAPKTVKSSKKPPAVPITTSKQQKPPTTLLRSSSTTSSAWTRPLNEERLGDSYLEGSKIFDYLIQPVTSVKFFRDIWEKKPLLVRRHNPDYNKALFSTSEFDKILRENSLNFTENIDIVTYLNEQRETHNPDGRAHAPVVWDFYQQGCSVRLLNPQTYSKPIWFVLSLLQEFFCCMAGANVYLTPPGTQGFAPHWDDIEAFILQVEGKKHWQVYEPRNESEVLPRFSSPNFKSADLSEPVLDVMLEAGDLLYFPRGFIHQGKTPDDSHSLHITFSVGQRNTWGDLIQKMLPRAVEIAMEEDVDFRTSLPTNYLNYMGMAFSDYETESRKRFTDKLKTLIDRLWSYCPIDPAVDQLGVAYLKSSLPPCLTEYEKECSVFGNGERWSESKGTVMKACEIEPDTEIRIIRRGSVRLVSEETVSVYHNLENARVYEGSESKCIEVEHEEAEVIEFLLNKYPEFVLVEELPIQDLEKQMALAQLLYNRGLIATKSPITSLDGDDDDDDGEDGDDDSDDACCDCNHVNDDDEDDDGAV</sequence>
<dbReference type="EnsemblMetazoa" id="HelroT116230">
    <property type="protein sequence ID" value="HelroP116230"/>
    <property type="gene ID" value="HelroG116230"/>
</dbReference>
<dbReference type="Gene3D" id="1.10.10.1500">
    <property type="entry name" value="JmjC domain-containing ribosomal oxygenase (ROX), dimer domain"/>
    <property type="match status" value="1"/>
</dbReference>
<keyword evidence="9 12" id="KW-0805">Transcription regulation</keyword>
<dbReference type="FunFam" id="3.90.930.40:FF:000001">
    <property type="entry name" value="ribosomal oxygenase 1 isoform X1"/>
    <property type="match status" value="1"/>
</dbReference>